<dbReference type="PANTHER" id="PTHR38602:SF1">
    <property type="entry name" value="INNER MEMBRANE PROTEIN"/>
    <property type="match status" value="1"/>
</dbReference>
<reference evidence="2 3" key="1">
    <citation type="submission" date="2017-01" db="EMBL/GenBank/DDBJ databases">
        <title>Novel large sulfur bacteria in the metagenomes of groundwater-fed chemosynthetic microbial mats in the Lake Huron basin.</title>
        <authorList>
            <person name="Sharrar A.M."/>
            <person name="Flood B.E."/>
            <person name="Bailey J.V."/>
            <person name="Jones D.S."/>
            <person name="Biddanda B."/>
            <person name="Ruberg S.A."/>
            <person name="Marcus D.N."/>
            <person name="Dick G.J."/>
        </authorList>
    </citation>
    <scope>NUCLEOTIDE SEQUENCE [LARGE SCALE GENOMIC DNA]</scope>
    <source>
        <strain evidence="2">A8</strain>
    </source>
</reference>
<evidence type="ECO:0000313" key="2">
    <source>
        <dbReference type="EMBL" id="OQX01903.1"/>
    </source>
</evidence>
<dbReference type="PANTHER" id="PTHR38602">
    <property type="entry name" value="INNER MEMBRANE PROTEIN-RELATED"/>
    <property type="match status" value="1"/>
</dbReference>
<keyword evidence="1" id="KW-0472">Membrane</keyword>
<evidence type="ECO:0008006" key="4">
    <source>
        <dbReference type="Google" id="ProtNLM"/>
    </source>
</evidence>
<proteinExistence type="predicted"/>
<gene>
    <name evidence="2" type="ORF">BWK73_44470</name>
</gene>
<feature type="transmembrane region" description="Helical" evidence="1">
    <location>
        <begin position="7"/>
        <end position="25"/>
    </location>
</feature>
<keyword evidence="1" id="KW-0812">Transmembrane</keyword>
<sequence>MAFNWNDLLNAIALLLILEGLMPFLSPSRLKQAYRELLELPDKTLRTIGLVGVIAGILLLFLTD</sequence>
<keyword evidence="1" id="KW-1133">Transmembrane helix</keyword>
<organism evidence="2 3">
    <name type="scientific">Thiothrix lacustris</name>
    <dbReference type="NCBI Taxonomy" id="525917"/>
    <lineage>
        <taxon>Bacteria</taxon>
        <taxon>Pseudomonadati</taxon>
        <taxon>Pseudomonadota</taxon>
        <taxon>Gammaproteobacteria</taxon>
        <taxon>Thiotrichales</taxon>
        <taxon>Thiotrichaceae</taxon>
        <taxon>Thiothrix</taxon>
    </lineage>
</organism>
<accession>A0A1Y1QBG5</accession>
<evidence type="ECO:0000313" key="3">
    <source>
        <dbReference type="Proteomes" id="UP000192491"/>
    </source>
</evidence>
<name>A0A1Y1QBG5_9GAMM</name>
<evidence type="ECO:0000256" key="1">
    <source>
        <dbReference type="SAM" id="Phobius"/>
    </source>
</evidence>
<comment type="caution">
    <text evidence="2">The sequence shown here is derived from an EMBL/GenBank/DDBJ whole genome shotgun (WGS) entry which is preliminary data.</text>
</comment>
<dbReference type="EMBL" id="MTEJ01000533">
    <property type="protein sequence ID" value="OQX01903.1"/>
    <property type="molecule type" value="Genomic_DNA"/>
</dbReference>
<dbReference type="AlphaFoldDB" id="A0A1Y1QBG5"/>
<dbReference type="Proteomes" id="UP000192491">
    <property type="component" value="Unassembled WGS sequence"/>
</dbReference>
<dbReference type="InterPro" id="IPR019201">
    <property type="entry name" value="DUF2065"/>
</dbReference>
<dbReference type="STRING" id="1123401.GCA_000621325_02986"/>
<feature type="transmembrane region" description="Helical" evidence="1">
    <location>
        <begin position="45"/>
        <end position="63"/>
    </location>
</feature>
<protein>
    <recommendedName>
        <fullName evidence="4">DUF2065 domain-containing protein</fullName>
    </recommendedName>
</protein>
<dbReference type="Pfam" id="PF09838">
    <property type="entry name" value="DUF2065"/>
    <property type="match status" value="1"/>
</dbReference>